<feature type="non-terminal residue" evidence="3">
    <location>
        <position position="1"/>
    </location>
</feature>
<keyword evidence="2" id="KW-0732">Signal</keyword>
<gene>
    <name evidence="3" type="ORF">WMSIL1_LOCUS5660</name>
</gene>
<evidence type="ECO:0000256" key="1">
    <source>
        <dbReference type="SAM" id="MobiDB-lite"/>
    </source>
</evidence>
<dbReference type="Proteomes" id="UP000321570">
    <property type="component" value="Unassembled WGS sequence"/>
</dbReference>
<proteinExistence type="predicted"/>
<name>A0A564YEZ5_HYMDI</name>
<feature type="compositionally biased region" description="Polar residues" evidence="1">
    <location>
        <begin position="88"/>
        <end position="112"/>
    </location>
</feature>
<dbReference type="AlphaFoldDB" id="A0A564YEZ5"/>
<accession>A0A564YEZ5</accession>
<evidence type="ECO:0000313" key="4">
    <source>
        <dbReference type="Proteomes" id="UP000321570"/>
    </source>
</evidence>
<sequence length="146" mass="16250">VQVVNDLLPFLLLLVVIQAGYGVSSFVISYPNGYYTNYLRNTLCKFTAGKIVYEFFMTAYFQMLGNTMKFLDDAEGKRLVGAPKSAITPRSGSTPRTGSTPRSISTPPYEQGSNHIIRNAIKEAVTNLSSHCLDIEGKIEEKWVLF</sequence>
<keyword evidence="4" id="KW-1185">Reference proteome</keyword>
<dbReference type="EMBL" id="CABIJS010000188">
    <property type="protein sequence ID" value="VUZ45857.1"/>
    <property type="molecule type" value="Genomic_DNA"/>
</dbReference>
<evidence type="ECO:0000313" key="3">
    <source>
        <dbReference type="EMBL" id="VUZ45857.1"/>
    </source>
</evidence>
<protein>
    <submittedName>
        <fullName evidence="3">Uncharacterized protein</fullName>
    </submittedName>
</protein>
<feature type="signal peptide" evidence="2">
    <location>
        <begin position="1"/>
        <end position="22"/>
    </location>
</feature>
<evidence type="ECO:0000256" key="2">
    <source>
        <dbReference type="SAM" id="SignalP"/>
    </source>
</evidence>
<reference evidence="3 4" key="1">
    <citation type="submission" date="2019-07" db="EMBL/GenBank/DDBJ databases">
        <authorList>
            <person name="Jastrzebski P J."/>
            <person name="Paukszto L."/>
            <person name="Jastrzebski P J."/>
        </authorList>
    </citation>
    <scope>NUCLEOTIDE SEQUENCE [LARGE SCALE GENOMIC DNA]</scope>
    <source>
        <strain evidence="3 4">WMS-il1</strain>
    </source>
</reference>
<organism evidence="3 4">
    <name type="scientific">Hymenolepis diminuta</name>
    <name type="common">Rat tapeworm</name>
    <dbReference type="NCBI Taxonomy" id="6216"/>
    <lineage>
        <taxon>Eukaryota</taxon>
        <taxon>Metazoa</taxon>
        <taxon>Spiralia</taxon>
        <taxon>Lophotrochozoa</taxon>
        <taxon>Platyhelminthes</taxon>
        <taxon>Cestoda</taxon>
        <taxon>Eucestoda</taxon>
        <taxon>Cyclophyllidea</taxon>
        <taxon>Hymenolepididae</taxon>
        <taxon>Hymenolepis</taxon>
    </lineage>
</organism>
<feature type="chain" id="PRO_5021917172" evidence="2">
    <location>
        <begin position="23"/>
        <end position="146"/>
    </location>
</feature>
<feature type="region of interest" description="Disordered" evidence="1">
    <location>
        <begin position="84"/>
        <end position="112"/>
    </location>
</feature>